<reference evidence="4" key="2">
    <citation type="submission" date="2016-12" db="EMBL/GenBank/DDBJ databases">
        <title>Whole genome sequencing of Sphingomonas sp. ABOJV.</title>
        <authorList>
            <person name="Conlan S."/>
            <person name="Thomas P.J."/>
            <person name="Mullikin J."/>
            <person name="Palmore T.N."/>
            <person name="Frank K.M."/>
            <person name="Segre J.A."/>
        </authorList>
    </citation>
    <scope>NUCLEOTIDE SEQUENCE [LARGE SCALE GENOMIC DNA]</scope>
    <source>
        <strain evidence="4">ABOJV</strain>
    </source>
</reference>
<reference evidence="2" key="1">
    <citation type="submission" date="2016-12" db="EMBL/GenBank/DDBJ databases">
        <title>Whole genome sequencing of Sphingomonas koreensis.</title>
        <authorList>
            <person name="Conlan S."/>
            <person name="Thomas P.J."/>
            <person name="Mullikin J."/>
            <person name="Palmore T.N."/>
            <person name="Frank K.M."/>
            <person name="Segre J.A."/>
        </authorList>
    </citation>
    <scope>NUCLEOTIDE SEQUENCE</scope>
    <source>
        <strain evidence="2">ABOJV</strain>
    </source>
</reference>
<dbReference type="KEGG" id="skr:BRX40_17025"/>
<evidence type="ECO:0000313" key="4">
    <source>
        <dbReference type="Proteomes" id="UP000185161"/>
    </source>
</evidence>
<dbReference type="STRING" id="93064.BRX40_17025"/>
<dbReference type="Proteomes" id="UP000185161">
    <property type="component" value="Chromosome"/>
</dbReference>
<accession>A0A1L6JDB0</accession>
<dbReference type="EMBL" id="CP018820">
    <property type="protein sequence ID" value="APR53884.1"/>
    <property type="molecule type" value="Genomic_DNA"/>
</dbReference>
<evidence type="ECO:0000313" key="2">
    <source>
        <dbReference type="EMBL" id="APR53884.1"/>
    </source>
</evidence>
<dbReference type="Proteomes" id="UP000286681">
    <property type="component" value="Unassembled WGS sequence"/>
</dbReference>
<reference evidence="3 5" key="3">
    <citation type="submission" date="2018-07" db="EMBL/GenBank/DDBJ databases">
        <title>Genomic and Epidemiologic Investigation of an Indolent Hospital Outbreak.</title>
        <authorList>
            <person name="Johnson R.C."/>
            <person name="Deming C."/>
            <person name="Conlan S."/>
            <person name="Zellmer C.J."/>
            <person name="Michelin A.V."/>
            <person name="Lee-Lin S."/>
            <person name="Thomas P.J."/>
            <person name="Park M."/>
            <person name="Weingarten R.A."/>
            <person name="Less J."/>
            <person name="Dekker J.P."/>
            <person name="Frank K.M."/>
            <person name="Musser K.A."/>
            <person name="Mcquiston J.R."/>
            <person name="Henderson D.K."/>
            <person name="Lau A.F."/>
            <person name="Palmore T.N."/>
            <person name="Segre J.A."/>
        </authorList>
    </citation>
    <scope>NUCLEOTIDE SEQUENCE [LARGE SCALE GENOMIC DNA]</scope>
    <source>
        <strain evidence="3 5">SK-NIH.Env10_0317</strain>
    </source>
</reference>
<evidence type="ECO:0000313" key="3">
    <source>
        <dbReference type="EMBL" id="RSV00374.1"/>
    </source>
</evidence>
<keyword evidence="4" id="KW-1185">Reference proteome</keyword>
<organism evidence="2 4">
    <name type="scientific">Sphingomonas koreensis</name>
    <dbReference type="NCBI Taxonomy" id="93064"/>
    <lineage>
        <taxon>Bacteria</taxon>
        <taxon>Pseudomonadati</taxon>
        <taxon>Pseudomonadota</taxon>
        <taxon>Alphaproteobacteria</taxon>
        <taxon>Sphingomonadales</taxon>
        <taxon>Sphingomonadaceae</taxon>
        <taxon>Sphingomonas</taxon>
    </lineage>
</organism>
<name>A0A1L6JDB0_9SPHN</name>
<protein>
    <submittedName>
        <fullName evidence="2">Uncharacterized protein</fullName>
    </submittedName>
</protein>
<sequence length="126" mass="13374">MTMLKQRLDAAQTIRASFIKTETMIDAAAISATDCAARMLNARAEVRLPINVGLEAMAKVAEAASLAVRARQLILEAHPLMAEIPAEIGLGRVTGFGGTEDCPELAKPMGAHEVTPQPQEPLRIAA</sequence>
<proteinExistence type="predicted"/>
<evidence type="ECO:0000313" key="5">
    <source>
        <dbReference type="Proteomes" id="UP000286681"/>
    </source>
</evidence>
<dbReference type="EMBL" id="QQWO01000017">
    <property type="protein sequence ID" value="RSV00374.1"/>
    <property type="molecule type" value="Genomic_DNA"/>
</dbReference>
<dbReference type="AlphaFoldDB" id="A0A1L6JDB0"/>
<evidence type="ECO:0000256" key="1">
    <source>
        <dbReference type="SAM" id="MobiDB-lite"/>
    </source>
</evidence>
<feature type="region of interest" description="Disordered" evidence="1">
    <location>
        <begin position="101"/>
        <end position="126"/>
    </location>
</feature>
<gene>
    <name evidence="2" type="ORF">BRX40_17025</name>
    <name evidence="3" type="ORF">CA257_17720</name>
</gene>